<evidence type="ECO:0000313" key="1">
    <source>
        <dbReference type="EMBL" id="VDG74676.1"/>
    </source>
</evidence>
<sequence>MVSIKVKKVKDVLVVSFDYDADIVAKIKTLTARKYLSDVKAWEVPLWEIKNLIKIFGDDLDIDKNVDVNYEKPKYDFKVELSTINNEQIRVFAEWALSMLPDYFYHIAASSTGKYHPSYALGDGGLVRHTQAAVRIANELFNCHTIQNFTEEEKDIIRAALLLHDGVKQGADGTGYTTTTHPLEVVKYIEDKYYEVDEETLPDEVLELMEDGYLWEDISNCIKTHMGEWNTDYKTKEEVLPKPETEMQKFTHLCDYLASRKMLEVNFNVEG</sequence>
<dbReference type="Proteomes" id="UP000277570">
    <property type="component" value="Unassembled WGS sequence"/>
</dbReference>
<proteinExistence type="predicted"/>
<protein>
    <recommendedName>
        <fullName evidence="3">HD domain-containing protein</fullName>
    </recommendedName>
</protein>
<dbReference type="RefSeq" id="WP_125150232.1">
    <property type="nucleotide sequence ID" value="NZ_UYIN01000024.1"/>
</dbReference>
<dbReference type="EMBL" id="UYIN01000024">
    <property type="protein sequence ID" value="VDG74676.1"/>
    <property type="molecule type" value="Genomic_DNA"/>
</dbReference>
<accession>A0ABY6T0T9</accession>
<keyword evidence="2" id="KW-1185">Reference proteome</keyword>
<gene>
    <name evidence="1" type="ORF">NCTC10913_04922</name>
</gene>
<comment type="caution">
    <text evidence="1">The sequence shown here is derived from an EMBL/GenBank/DDBJ whole genome shotgun (WGS) entry which is preliminary data.</text>
</comment>
<evidence type="ECO:0000313" key="2">
    <source>
        <dbReference type="Proteomes" id="UP000277570"/>
    </source>
</evidence>
<evidence type="ECO:0008006" key="3">
    <source>
        <dbReference type="Google" id="ProtNLM"/>
    </source>
</evidence>
<name>A0ABY6T0T9_9CLOT</name>
<organism evidence="1 2">
    <name type="scientific">Clostridium carnis</name>
    <dbReference type="NCBI Taxonomy" id="1530"/>
    <lineage>
        <taxon>Bacteria</taxon>
        <taxon>Bacillati</taxon>
        <taxon>Bacillota</taxon>
        <taxon>Clostridia</taxon>
        <taxon>Eubacteriales</taxon>
        <taxon>Clostridiaceae</taxon>
        <taxon>Clostridium</taxon>
    </lineage>
</organism>
<reference evidence="1 2" key="1">
    <citation type="submission" date="2018-11" db="EMBL/GenBank/DDBJ databases">
        <authorList>
            <consortium name="Pathogen Informatics"/>
        </authorList>
    </citation>
    <scope>NUCLEOTIDE SEQUENCE [LARGE SCALE GENOMIC DNA]</scope>
    <source>
        <strain evidence="1 2">NCTC10913</strain>
    </source>
</reference>